<reference evidence="6 7" key="1">
    <citation type="submission" date="2016-10" db="EMBL/GenBank/DDBJ databases">
        <title>Genome sequence of Streptomyces sp. MUSC 1.</title>
        <authorList>
            <person name="Lee L.-H."/>
            <person name="Ser H.-L."/>
            <person name="Law J.W.-F."/>
        </authorList>
    </citation>
    <scope>NUCLEOTIDE SEQUENCE [LARGE SCALE GENOMIC DNA]</scope>
    <source>
        <strain evidence="6 7">MUSC 1</strain>
    </source>
</reference>
<evidence type="ECO:0000256" key="4">
    <source>
        <dbReference type="ARBA" id="ARBA00022833"/>
    </source>
</evidence>
<keyword evidence="7" id="KW-1185">Reference proteome</keyword>
<dbReference type="PROSITE" id="PS00903">
    <property type="entry name" value="CYT_DCMP_DEAMINASES_1"/>
    <property type="match status" value="1"/>
</dbReference>
<name>A0A1S2QLB1_9ACTN</name>
<comment type="caution">
    <text evidence="6">The sequence shown here is derived from an EMBL/GenBank/DDBJ whole genome shotgun (WGS) entry which is preliminary data.</text>
</comment>
<dbReference type="InterPro" id="IPR002125">
    <property type="entry name" value="CMP_dCMP_dom"/>
</dbReference>
<dbReference type="AlphaFoldDB" id="A0A1S2QLB1"/>
<dbReference type="GO" id="GO:0072527">
    <property type="term" value="P:pyrimidine-containing compound metabolic process"/>
    <property type="evidence" value="ECO:0007669"/>
    <property type="project" value="UniProtKB-ARBA"/>
</dbReference>
<proteinExistence type="inferred from homology"/>
<dbReference type="OrthoDB" id="9795347at2"/>
<organism evidence="6 7">
    <name type="scientific">Streptomyces monashensis</name>
    <dbReference type="NCBI Taxonomy" id="1678012"/>
    <lineage>
        <taxon>Bacteria</taxon>
        <taxon>Bacillati</taxon>
        <taxon>Actinomycetota</taxon>
        <taxon>Actinomycetes</taxon>
        <taxon>Kitasatosporales</taxon>
        <taxon>Streptomycetaceae</taxon>
        <taxon>Streptomyces</taxon>
    </lineage>
</organism>
<feature type="domain" description="CMP/dCMP-type deaminase" evidence="5">
    <location>
        <begin position="4"/>
        <end position="131"/>
    </location>
</feature>
<dbReference type="Pfam" id="PF04266">
    <property type="entry name" value="ASCH"/>
    <property type="match status" value="1"/>
</dbReference>
<gene>
    <name evidence="6" type="ORF">BIV23_08335</name>
</gene>
<dbReference type="SUPFAM" id="SSF53927">
    <property type="entry name" value="Cytidine deaminase-like"/>
    <property type="match status" value="1"/>
</dbReference>
<protein>
    <recommendedName>
        <fullName evidence="5">CMP/dCMP-type deaminase domain-containing protein</fullName>
    </recommendedName>
</protein>
<dbReference type="GO" id="GO:0042802">
    <property type="term" value="F:identical protein binding"/>
    <property type="evidence" value="ECO:0007669"/>
    <property type="project" value="UniProtKB-ARBA"/>
</dbReference>
<comment type="similarity">
    <text evidence="1">Belongs to the cytidine and deoxycytidylate deaminase family.</text>
</comment>
<dbReference type="GO" id="GO:0055086">
    <property type="term" value="P:nucleobase-containing small molecule metabolic process"/>
    <property type="evidence" value="ECO:0007669"/>
    <property type="project" value="UniProtKB-ARBA"/>
</dbReference>
<evidence type="ECO:0000259" key="5">
    <source>
        <dbReference type="PROSITE" id="PS51747"/>
    </source>
</evidence>
<dbReference type="Gene3D" id="2.30.130.30">
    <property type="entry name" value="Hypothetical protein"/>
    <property type="match status" value="1"/>
</dbReference>
<dbReference type="GO" id="GO:0005829">
    <property type="term" value="C:cytosol"/>
    <property type="evidence" value="ECO:0007669"/>
    <property type="project" value="TreeGrafter"/>
</dbReference>
<dbReference type="PANTHER" id="PTHR11644:SF2">
    <property type="entry name" value="CYTIDINE DEAMINASE"/>
    <property type="match status" value="1"/>
</dbReference>
<keyword evidence="2" id="KW-0479">Metal-binding</keyword>
<dbReference type="PANTHER" id="PTHR11644">
    <property type="entry name" value="CYTIDINE DEAMINASE"/>
    <property type="match status" value="1"/>
</dbReference>
<keyword evidence="4" id="KW-0862">Zinc</keyword>
<dbReference type="InterPro" id="IPR016192">
    <property type="entry name" value="APOBEC/CMP_deaminase_Zn-bd"/>
</dbReference>
<dbReference type="InterPro" id="IPR016193">
    <property type="entry name" value="Cytidine_deaminase-like"/>
</dbReference>
<dbReference type="EMBL" id="MLYO01000015">
    <property type="protein sequence ID" value="OIK06381.1"/>
    <property type="molecule type" value="Genomic_DNA"/>
</dbReference>
<dbReference type="InterPro" id="IPR007374">
    <property type="entry name" value="ASCH_domain"/>
</dbReference>
<evidence type="ECO:0000256" key="3">
    <source>
        <dbReference type="ARBA" id="ARBA00022801"/>
    </source>
</evidence>
<evidence type="ECO:0000313" key="7">
    <source>
        <dbReference type="Proteomes" id="UP000179642"/>
    </source>
</evidence>
<accession>A0A1S2QLB1</accession>
<dbReference type="PROSITE" id="PS51747">
    <property type="entry name" value="CYT_DCMP_DEAMINASES_2"/>
    <property type="match status" value="1"/>
</dbReference>
<dbReference type="InterPro" id="IPR015947">
    <property type="entry name" value="PUA-like_sf"/>
</dbReference>
<evidence type="ECO:0000256" key="2">
    <source>
        <dbReference type="ARBA" id="ARBA00022723"/>
    </source>
</evidence>
<evidence type="ECO:0000313" key="6">
    <source>
        <dbReference type="EMBL" id="OIK06381.1"/>
    </source>
</evidence>
<dbReference type="SUPFAM" id="SSF88697">
    <property type="entry name" value="PUA domain-like"/>
    <property type="match status" value="1"/>
</dbReference>
<sequence>MVSMKLFDSERRVIEAAERLAATLGSDPNHTVAAAAMDTAGRIHEAVNVYHFTGGPCAELVVLGAAAAAGAGPLVTIAAAGDQGRGLIPPCGRCRQTLLDLHPDVFVAVPTDDGPTLRPIRELLPDAYFFPDAHARRIVRFNKRYYEAIATARKSSTIRYDDPIALGPAIFLFEDDEAHRTLNGTVTSVERQRLDRLTAEQARLNGRTSLDELKSGLQEHYPGLPSDAEVDIVTFTVEAPDAVQ</sequence>
<dbReference type="GO" id="GO:0004126">
    <property type="term" value="F:cytidine deaminase activity"/>
    <property type="evidence" value="ECO:0007669"/>
    <property type="project" value="TreeGrafter"/>
</dbReference>
<keyword evidence="3" id="KW-0378">Hydrolase</keyword>
<dbReference type="Gene3D" id="3.40.140.10">
    <property type="entry name" value="Cytidine Deaminase, domain 2"/>
    <property type="match status" value="1"/>
</dbReference>
<evidence type="ECO:0000256" key="1">
    <source>
        <dbReference type="ARBA" id="ARBA00006576"/>
    </source>
</evidence>
<dbReference type="CDD" id="cd06552">
    <property type="entry name" value="ASCH_yqfb_like"/>
    <property type="match status" value="1"/>
</dbReference>
<dbReference type="CDD" id="cd01283">
    <property type="entry name" value="cytidine_deaminase"/>
    <property type="match status" value="1"/>
</dbReference>
<dbReference type="Proteomes" id="UP000179642">
    <property type="component" value="Unassembled WGS sequence"/>
</dbReference>
<dbReference type="GO" id="GO:0008270">
    <property type="term" value="F:zinc ion binding"/>
    <property type="evidence" value="ECO:0007669"/>
    <property type="project" value="InterPro"/>
</dbReference>
<dbReference type="InterPro" id="IPR050202">
    <property type="entry name" value="Cyt/Deoxycyt_deaminase"/>
</dbReference>
<dbReference type="RefSeq" id="WP_071380111.1">
    <property type="nucleotide sequence ID" value="NZ_MLYO01000015.1"/>
</dbReference>